<evidence type="ECO:0000313" key="2">
    <source>
        <dbReference type="EMBL" id="KKM82893.1"/>
    </source>
</evidence>
<organism evidence="2">
    <name type="scientific">marine sediment metagenome</name>
    <dbReference type="NCBI Taxonomy" id="412755"/>
    <lineage>
        <taxon>unclassified sequences</taxon>
        <taxon>metagenomes</taxon>
        <taxon>ecological metagenomes</taxon>
    </lineage>
</organism>
<proteinExistence type="predicted"/>
<protein>
    <submittedName>
        <fullName evidence="2">Uncharacterized protein</fullName>
    </submittedName>
</protein>
<gene>
    <name evidence="2" type="ORF">LCGC14_1314840</name>
</gene>
<feature type="region of interest" description="Disordered" evidence="1">
    <location>
        <begin position="85"/>
        <end position="112"/>
    </location>
</feature>
<evidence type="ECO:0000256" key="1">
    <source>
        <dbReference type="SAM" id="MobiDB-lite"/>
    </source>
</evidence>
<dbReference type="AlphaFoldDB" id="A0A0F9KLS9"/>
<sequence length="112" mass="12107">MMNGRRAIPKKMSLKPRLLKQELIDALLAADAASAKGTPAADDFDTLQKRKERQVQAEALATTIIKHIVDNAEVIIPDHPIAVTMTGVAPGPGPHTHTTNQPPIPHKIGRIE</sequence>
<accession>A0A0F9KLS9</accession>
<dbReference type="EMBL" id="LAZR01007794">
    <property type="protein sequence ID" value="KKM82893.1"/>
    <property type="molecule type" value="Genomic_DNA"/>
</dbReference>
<name>A0A0F9KLS9_9ZZZZ</name>
<reference evidence="2" key="1">
    <citation type="journal article" date="2015" name="Nature">
        <title>Complex archaea that bridge the gap between prokaryotes and eukaryotes.</title>
        <authorList>
            <person name="Spang A."/>
            <person name="Saw J.H."/>
            <person name="Jorgensen S.L."/>
            <person name="Zaremba-Niedzwiedzka K."/>
            <person name="Martijn J."/>
            <person name="Lind A.E."/>
            <person name="van Eijk R."/>
            <person name="Schleper C."/>
            <person name="Guy L."/>
            <person name="Ettema T.J."/>
        </authorList>
    </citation>
    <scope>NUCLEOTIDE SEQUENCE</scope>
</reference>
<comment type="caution">
    <text evidence="2">The sequence shown here is derived from an EMBL/GenBank/DDBJ whole genome shotgun (WGS) entry which is preliminary data.</text>
</comment>